<gene>
    <name evidence="3" type="ORF">LTR24_005599</name>
</gene>
<feature type="region of interest" description="Disordered" evidence="1">
    <location>
        <begin position="393"/>
        <end position="413"/>
    </location>
</feature>
<accession>A0ABR0K8K0</accession>
<keyword evidence="4" id="KW-1185">Reference proteome</keyword>
<dbReference type="InterPro" id="IPR011009">
    <property type="entry name" value="Kinase-like_dom_sf"/>
</dbReference>
<evidence type="ECO:0000313" key="3">
    <source>
        <dbReference type="EMBL" id="KAK5092056.1"/>
    </source>
</evidence>
<name>A0ABR0K8K0_9EURO</name>
<evidence type="ECO:0000256" key="1">
    <source>
        <dbReference type="SAM" id="MobiDB-lite"/>
    </source>
</evidence>
<evidence type="ECO:0000313" key="4">
    <source>
        <dbReference type="Proteomes" id="UP001345013"/>
    </source>
</evidence>
<dbReference type="EMBL" id="JAVRRG010000065">
    <property type="protein sequence ID" value="KAK5092056.1"/>
    <property type="molecule type" value="Genomic_DNA"/>
</dbReference>
<sequence length="413" mass="47049">MADTNSDIAVVAALNSSISDDNTASDTSTLVYSQEAFETYQDRVKEIAQKTWPGLEKDHISIERMHGGSYNRITGISFQTSESEKPQNYVLRDPRFPDLAPLTNQLAPLQFLYNYSKLPIPKMVSFNCSNDNALARPYIIQERAPGNSIIHEYPEMSHQSRLTAARQLGCFYNDLTLITGNRIGKLVPFNTDLTVPWTFDVQTFIERINESITLETGAYSSISAPDAAYQGLLRIFKYRYDADLADPYDFRAPYDSSFITMTKELYALGYLRNTPLTLCHLDLEVRNILVDPSNDIEPVSAILDWDSAVFAPVFMACTPPMWLWAWKEGEDEDEREANELPASTENQELKQVFEIAAGRSYMRFAYDPAYRLARRLVHFALFGIHSAEQEEEAEEMLKEWSEVKSKSPEERGE</sequence>
<dbReference type="Proteomes" id="UP001345013">
    <property type="component" value="Unassembled WGS sequence"/>
</dbReference>
<dbReference type="InterPro" id="IPR002575">
    <property type="entry name" value="Aminoglycoside_PTrfase"/>
</dbReference>
<protein>
    <recommendedName>
        <fullName evidence="2">Aminoglycoside phosphotransferase domain-containing protein</fullName>
    </recommendedName>
</protein>
<feature type="compositionally biased region" description="Basic and acidic residues" evidence="1">
    <location>
        <begin position="395"/>
        <end position="413"/>
    </location>
</feature>
<organism evidence="3 4">
    <name type="scientific">Lithohypha guttulata</name>
    <dbReference type="NCBI Taxonomy" id="1690604"/>
    <lineage>
        <taxon>Eukaryota</taxon>
        <taxon>Fungi</taxon>
        <taxon>Dikarya</taxon>
        <taxon>Ascomycota</taxon>
        <taxon>Pezizomycotina</taxon>
        <taxon>Eurotiomycetes</taxon>
        <taxon>Chaetothyriomycetidae</taxon>
        <taxon>Chaetothyriales</taxon>
        <taxon>Trichomeriaceae</taxon>
        <taxon>Lithohypha</taxon>
    </lineage>
</organism>
<evidence type="ECO:0000259" key="2">
    <source>
        <dbReference type="Pfam" id="PF01636"/>
    </source>
</evidence>
<dbReference type="Pfam" id="PF01636">
    <property type="entry name" value="APH"/>
    <property type="match status" value="1"/>
</dbReference>
<dbReference type="PANTHER" id="PTHR21310:SF56">
    <property type="entry name" value="AMINOGLYCOSIDE PHOSPHOTRANSFERASE DOMAIN-CONTAINING PROTEIN"/>
    <property type="match status" value="1"/>
</dbReference>
<dbReference type="Gene3D" id="3.90.1200.10">
    <property type="match status" value="1"/>
</dbReference>
<dbReference type="SUPFAM" id="SSF56112">
    <property type="entry name" value="Protein kinase-like (PK-like)"/>
    <property type="match status" value="1"/>
</dbReference>
<dbReference type="PANTHER" id="PTHR21310">
    <property type="entry name" value="AMINOGLYCOSIDE PHOSPHOTRANSFERASE-RELATED-RELATED"/>
    <property type="match status" value="1"/>
</dbReference>
<comment type="caution">
    <text evidence="3">The sequence shown here is derived from an EMBL/GenBank/DDBJ whole genome shotgun (WGS) entry which is preliminary data.</text>
</comment>
<dbReference type="InterPro" id="IPR051678">
    <property type="entry name" value="AGP_Transferase"/>
</dbReference>
<feature type="domain" description="Aminoglycoside phosphotransferase" evidence="2">
    <location>
        <begin position="81"/>
        <end position="314"/>
    </location>
</feature>
<reference evidence="3 4" key="1">
    <citation type="submission" date="2023-08" db="EMBL/GenBank/DDBJ databases">
        <title>Black Yeasts Isolated from many extreme environments.</title>
        <authorList>
            <person name="Coleine C."/>
            <person name="Stajich J.E."/>
            <person name="Selbmann L."/>
        </authorList>
    </citation>
    <scope>NUCLEOTIDE SEQUENCE [LARGE SCALE GENOMIC DNA]</scope>
    <source>
        <strain evidence="3 4">CCFEE 5885</strain>
    </source>
</reference>
<proteinExistence type="predicted"/>